<feature type="chain" id="PRO_5015036195" evidence="1">
    <location>
        <begin position="21"/>
        <end position="118"/>
    </location>
</feature>
<dbReference type="AlphaFoldDB" id="A0A0D8MQS8"/>
<sequence length="118" mass="13287">MLNVKLLPLLLLVTSTPAWSAIYSCADIPAGKNALETNDSNIDAYYVINCNEQTLTYSYQYNPASFNTEQLNGLAKEMLNNMHSDKAILNQQYPFVNFLSFKIYHGSTLLDSVVEKIK</sequence>
<dbReference type="Proteomes" id="UP000240410">
    <property type="component" value="Unassembled WGS sequence"/>
</dbReference>
<keyword evidence="1" id="KW-0732">Signal</keyword>
<organism evidence="2 3">
    <name type="scientific">Photobacterium leiognathi</name>
    <dbReference type="NCBI Taxonomy" id="553611"/>
    <lineage>
        <taxon>Bacteria</taxon>
        <taxon>Pseudomonadati</taxon>
        <taxon>Pseudomonadota</taxon>
        <taxon>Gammaproteobacteria</taxon>
        <taxon>Vibrionales</taxon>
        <taxon>Vibrionaceae</taxon>
        <taxon>Photobacterium</taxon>
    </lineage>
</organism>
<evidence type="ECO:0000256" key="1">
    <source>
        <dbReference type="SAM" id="SignalP"/>
    </source>
</evidence>
<dbReference type="EMBL" id="PYOJ01000003">
    <property type="protein sequence ID" value="PSV92637.1"/>
    <property type="molecule type" value="Genomic_DNA"/>
</dbReference>
<dbReference type="RefSeq" id="WP_023931809.1">
    <property type="nucleotide sequence ID" value="NZ_JAUZMO010000001.1"/>
</dbReference>
<feature type="signal peptide" evidence="1">
    <location>
        <begin position="1"/>
        <end position="20"/>
    </location>
</feature>
<accession>A0A0D8MQS8</accession>
<proteinExistence type="predicted"/>
<comment type="caution">
    <text evidence="2">The sequence shown here is derived from an EMBL/GenBank/DDBJ whole genome shotgun (WGS) entry which is preliminary data.</text>
</comment>
<dbReference type="GeneID" id="99741886"/>
<name>A0A0D8MQS8_PHOLE</name>
<gene>
    <name evidence="2" type="ORF">CTM89_03005</name>
</gene>
<reference evidence="2 3" key="1">
    <citation type="submission" date="2018-03" db="EMBL/GenBank/DDBJ databases">
        <title>Whole genome sequencing of Histamine producing bacteria.</title>
        <authorList>
            <person name="Butler K."/>
        </authorList>
    </citation>
    <scope>NUCLEOTIDE SEQUENCE [LARGE SCALE GENOMIC DNA]</scope>
    <source>
        <strain evidence="2 3">ATCC 33979</strain>
    </source>
</reference>
<dbReference type="PROSITE" id="PS51257">
    <property type="entry name" value="PROKAR_LIPOPROTEIN"/>
    <property type="match status" value="1"/>
</dbReference>
<dbReference type="OrthoDB" id="5825252at2"/>
<evidence type="ECO:0000313" key="2">
    <source>
        <dbReference type="EMBL" id="PSV92637.1"/>
    </source>
</evidence>
<protein>
    <submittedName>
        <fullName evidence="2">Uncharacterized protein</fullName>
    </submittedName>
</protein>
<evidence type="ECO:0000313" key="3">
    <source>
        <dbReference type="Proteomes" id="UP000240410"/>
    </source>
</evidence>